<sequence length="48" mass="5316">MLLFSLCKLLLVLLLLVFSGNVSIVQYPVAVAVTTEDCDVLFCKEIKL</sequence>
<evidence type="ECO:0000313" key="2">
    <source>
        <dbReference type="EMBL" id="CAF2162461.1"/>
    </source>
</evidence>
<name>A0A816YMF2_BRANA</name>
<gene>
    <name evidence="2" type="ORF">DARMORV10_A07P15100.1</name>
</gene>
<evidence type="ECO:0000256" key="1">
    <source>
        <dbReference type="SAM" id="SignalP"/>
    </source>
</evidence>
<accession>A0A816YMF2</accession>
<dbReference type="EMBL" id="HG994361">
    <property type="protein sequence ID" value="CAF2162461.1"/>
    <property type="molecule type" value="Genomic_DNA"/>
</dbReference>
<protein>
    <submittedName>
        <fullName evidence="2">(rape) hypothetical protein</fullName>
    </submittedName>
</protein>
<dbReference type="Proteomes" id="UP001295469">
    <property type="component" value="Chromosome A07"/>
</dbReference>
<dbReference type="AlphaFoldDB" id="A0A816YMF2"/>
<feature type="chain" id="PRO_5032909650" evidence="1">
    <location>
        <begin position="20"/>
        <end position="48"/>
    </location>
</feature>
<proteinExistence type="predicted"/>
<organism evidence="2">
    <name type="scientific">Brassica napus</name>
    <name type="common">Rape</name>
    <dbReference type="NCBI Taxonomy" id="3708"/>
    <lineage>
        <taxon>Eukaryota</taxon>
        <taxon>Viridiplantae</taxon>
        <taxon>Streptophyta</taxon>
        <taxon>Embryophyta</taxon>
        <taxon>Tracheophyta</taxon>
        <taxon>Spermatophyta</taxon>
        <taxon>Magnoliopsida</taxon>
        <taxon>eudicotyledons</taxon>
        <taxon>Gunneridae</taxon>
        <taxon>Pentapetalae</taxon>
        <taxon>rosids</taxon>
        <taxon>malvids</taxon>
        <taxon>Brassicales</taxon>
        <taxon>Brassicaceae</taxon>
        <taxon>Brassiceae</taxon>
        <taxon>Brassica</taxon>
    </lineage>
</organism>
<reference evidence="2" key="1">
    <citation type="submission" date="2021-01" db="EMBL/GenBank/DDBJ databases">
        <authorList>
            <consortium name="Genoscope - CEA"/>
            <person name="William W."/>
        </authorList>
    </citation>
    <scope>NUCLEOTIDE SEQUENCE</scope>
</reference>
<keyword evidence="1" id="KW-0732">Signal</keyword>
<feature type="signal peptide" evidence="1">
    <location>
        <begin position="1"/>
        <end position="19"/>
    </location>
</feature>